<evidence type="ECO:0000256" key="4">
    <source>
        <dbReference type="ARBA" id="ARBA00022670"/>
    </source>
</evidence>
<keyword evidence="5" id="KW-0479">Metal-binding</keyword>
<dbReference type="GO" id="GO:0046872">
    <property type="term" value="F:metal ion binding"/>
    <property type="evidence" value="ECO:0007669"/>
    <property type="project" value="UniProtKB-KW"/>
</dbReference>
<dbReference type="OrthoDB" id="2394691at2759"/>
<keyword evidence="9" id="KW-0175">Coiled coil</keyword>
<feature type="domain" description="AAA+ ATPase" evidence="11">
    <location>
        <begin position="227"/>
        <end position="367"/>
    </location>
</feature>
<evidence type="ECO:0000256" key="1">
    <source>
        <dbReference type="ARBA" id="ARBA00001947"/>
    </source>
</evidence>
<dbReference type="InterPro" id="IPR037219">
    <property type="entry name" value="Peptidase_M41-like"/>
</dbReference>
<evidence type="ECO:0000256" key="5">
    <source>
        <dbReference type="ARBA" id="ARBA00022723"/>
    </source>
</evidence>
<dbReference type="Pfam" id="PF00004">
    <property type="entry name" value="AAA"/>
    <property type="match status" value="1"/>
</dbReference>
<dbReference type="Gene3D" id="1.10.8.60">
    <property type="match status" value="1"/>
</dbReference>
<keyword evidence="10" id="KW-1133">Transmembrane helix</keyword>
<dbReference type="EMBL" id="CAJVPZ010000112">
    <property type="protein sequence ID" value="CAG8453552.1"/>
    <property type="molecule type" value="Genomic_DNA"/>
</dbReference>
<evidence type="ECO:0000259" key="11">
    <source>
        <dbReference type="SMART" id="SM00382"/>
    </source>
</evidence>
<evidence type="ECO:0000313" key="13">
    <source>
        <dbReference type="Proteomes" id="UP000789396"/>
    </source>
</evidence>
<dbReference type="GO" id="GO:0004176">
    <property type="term" value="F:ATP-dependent peptidase activity"/>
    <property type="evidence" value="ECO:0007669"/>
    <property type="project" value="InterPro"/>
</dbReference>
<dbReference type="InterPro" id="IPR003959">
    <property type="entry name" value="ATPase_AAA_core"/>
</dbReference>
<feature type="transmembrane region" description="Helical" evidence="10">
    <location>
        <begin position="876"/>
        <end position="897"/>
    </location>
</feature>
<dbReference type="PROSITE" id="PS00674">
    <property type="entry name" value="AAA"/>
    <property type="match status" value="1"/>
</dbReference>
<keyword evidence="8" id="KW-0482">Metalloprotease</keyword>
<keyword evidence="4" id="KW-0645">Protease</keyword>
<gene>
    <name evidence="12" type="ORF">RFULGI_LOCUS352</name>
</gene>
<accession>A0A9N8VMK8</accession>
<dbReference type="PANTHER" id="PTHR23076:SF97">
    <property type="entry name" value="ATP-DEPENDENT ZINC METALLOPROTEASE YME1L1"/>
    <property type="match status" value="1"/>
</dbReference>
<keyword evidence="10" id="KW-0812">Transmembrane</keyword>
<dbReference type="InterPro" id="IPR000642">
    <property type="entry name" value="Peptidase_M41"/>
</dbReference>
<dbReference type="GO" id="GO:0004222">
    <property type="term" value="F:metalloendopeptidase activity"/>
    <property type="evidence" value="ECO:0007669"/>
    <property type="project" value="InterPro"/>
</dbReference>
<dbReference type="GO" id="GO:0016887">
    <property type="term" value="F:ATP hydrolysis activity"/>
    <property type="evidence" value="ECO:0007669"/>
    <property type="project" value="InterPro"/>
</dbReference>
<dbReference type="GO" id="GO:0005524">
    <property type="term" value="F:ATP binding"/>
    <property type="evidence" value="ECO:0007669"/>
    <property type="project" value="InterPro"/>
</dbReference>
<dbReference type="InterPro" id="IPR027417">
    <property type="entry name" value="P-loop_NTPase"/>
</dbReference>
<evidence type="ECO:0000256" key="8">
    <source>
        <dbReference type="ARBA" id="ARBA00023049"/>
    </source>
</evidence>
<proteinExistence type="inferred from homology"/>
<evidence type="ECO:0000256" key="10">
    <source>
        <dbReference type="SAM" id="Phobius"/>
    </source>
</evidence>
<feature type="transmembrane region" description="Helical" evidence="10">
    <location>
        <begin position="825"/>
        <end position="846"/>
    </location>
</feature>
<reference evidence="12" key="1">
    <citation type="submission" date="2021-06" db="EMBL/GenBank/DDBJ databases">
        <authorList>
            <person name="Kallberg Y."/>
            <person name="Tangrot J."/>
            <person name="Rosling A."/>
        </authorList>
    </citation>
    <scope>NUCLEOTIDE SEQUENCE</scope>
    <source>
        <strain evidence="12">IN212</strain>
    </source>
</reference>
<dbReference type="InterPro" id="IPR003960">
    <property type="entry name" value="ATPase_AAA_CS"/>
</dbReference>
<dbReference type="SMART" id="SM00382">
    <property type="entry name" value="AAA"/>
    <property type="match status" value="1"/>
</dbReference>
<keyword evidence="13" id="KW-1185">Reference proteome</keyword>
<name>A0A9N8VMK8_9GLOM</name>
<dbReference type="SUPFAM" id="SSF52540">
    <property type="entry name" value="P-loop containing nucleoside triphosphate hydrolases"/>
    <property type="match status" value="1"/>
</dbReference>
<organism evidence="12 13">
    <name type="scientific">Racocetra fulgida</name>
    <dbReference type="NCBI Taxonomy" id="60492"/>
    <lineage>
        <taxon>Eukaryota</taxon>
        <taxon>Fungi</taxon>
        <taxon>Fungi incertae sedis</taxon>
        <taxon>Mucoromycota</taxon>
        <taxon>Glomeromycotina</taxon>
        <taxon>Glomeromycetes</taxon>
        <taxon>Diversisporales</taxon>
        <taxon>Gigasporaceae</taxon>
        <taxon>Racocetra</taxon>
    </lineage>
</organism>
<feature type="transmembrane region" description="Helical" evidence="10">
    <location>
        <begin position="157"/>
        <end position="185"/>
    </location>
</feature>
<feature type="transmembrane region" description="Helical" evidence="10">
    <location>
        <begin position="20"/>
        <end position="40"/>
    </location>
</feature>
<dbReference type="SUPFAM" id="SSF140990">
    <property type="entry name" value="FtsH protease domain-like"/>
    <property type="match status" value="1"/>
</dbReference>
<feature type="transmembrane region" description="Helical" evidence="10">
    <location>
        <begin position="1035"/>
        <end position="1053"/>
    </location>
</feature>
<evidence type="ECO:0000256" key="9">
    <source>
        <dbReference type="SAM" id="Coils"/>
    </source>
</evidence>
<keyword evidence="6" id="KW-0378">Hydrolase</keyword>
<evidence type="ECO:0000313" key="12">
    <source>
        <dbReference type="EMBL" id="CAG8453552.1"/>
    </source>
</evidence>
<dbReference type="AlphaFoldDB" id="A0A9N8VMK8"/>
<evidence type="ECO:0000256" key="6">
    <source>
        <dbReference type="ARBA" id="ARBA00022801"/>
    </source>
</evidence>
<feature type="transmembrane region" description="Helical" evidence="10">
    <location>
        <begin position="723"/>
        <end position="745"/>
    </location>
</feature>
<comment type="similarity">
    <text evidence="3">In the N-terminal section; belongs to the AAA ATPase family.</text>
</comment>
<keyword evidence="7" id="KW-0862">Zinc</keyword>
<comment type="cofactor">
    <cofactor evidence="1">
        <name>Zn(2+)</name>
        <dbReference type="ChEBI" id="CHEBI:29105"/>
    </cofactor>
</comment>
<dbReference type="Gene3D" id="1.20.58.760">
    <property type="entry name" value="Peptidase M41"/>
    <property type="match status" value="1"/>
</dbReference>
<dbReference type="Pfam" id="PF17862">
    <property type="entry name" value="AAA_lid_3"/>
    <property type="match status" value="1"/>
</dbReference>
<dbReference type="InterPro" id="IPR041569">
    <property type="entry name" value="AAA_lid_3"/>
</dbReference>
<dbReference type="PANTHER" id="PTHR23076">
    <property type="entry name" value="METALLOPROTEASE M41 FTSH"/>
    <property type="match status" value="1"/>
</dbReference>
<feature type="coiled-coil region" evidence="9">
    <location>
        <begin position="984"/>
        <end position="1026"/>
    </location>
</feature>
<comment type="caution">
    <text evidence="12">The sequence shown here is derived from an EMBL/GenBank/DDBJ whole genome shotgun (WGS) entry which is preliminary data.</text>
</comment>
<dbReference type="Proteomes" id="UP000789396">
    <property type="component" value="Unassembled WGS sequence"/>
</dbReference>
<dbReference type="Gene3D" id="3.40.50.300">
    <property type="entry name" value="P-loop containing nucleotide triphosphate hydrolases"/>
    <property type="match status" value="1"/>
</dbReference>
<evidence type="ECO:0000256" key="2">
    <source>
        <dbReference type="ARBA" id="ARBA00010044"/>
    </source>
</evidence>
<comment type="similarity">
    <text evidence="2">In the C-terminal section; belongs to the peptidase M41 family.</text>
</comment>
<sequence length="1107" mass="126613">MKDLPPAKKNKKPSGTGKWLGSLLILLFLIIGVVLLMEGFSDPDQKTFELCKKESGTLEIEGLSQDEAEYAVHPWGDKGHYRLYGEGKNFFKRLVGKQAIYDAFCKLEPREVRDKEIDFVGFTSPKKVKIPIIESLTKLNFFAEKKPWLTFENAIKLITTLASLLVAFYIFDMIFGTNILGAIAYPFRNWGRGTGETDVPKIGYKDVGGYDEVKEELGEIAEYGVKVPTSTILYGPPGNGKTLVVRATAGECKKPFLFRSGSEFEESVVGLGARRMRDLFRRARELAKLYGFCFVFIDEIDAIGRKRYSGHSGHAEQTLNQLLTELDGFRPRNNVIVLAATNSLHVLDSALLRPGRFDRKIYVPSPNLKSRREIIKLCARKLLLKPNVDLEEIASLTKGLSGAQITSMFNEASILSIRSGQKYIDYEMIFEAFDRVLMGPSWTSQTLTPDKKKIVAYHEAGHAIIGLSLPETIVKKITIIPRLSAGGYTWVDLYGEKGDDYLINKSQMLAQVMSFLGGRASEELIFGLEYITIGAYSDFKQAASIIRDLILRYGMSDLGIVPTQETFFSSEEIPPELPEVAKQKIEQEREKIMNQYLLAEALLAKNSLQKDDINYIFVNQPIMMKNRPGYFMRSIKNKLEYFADKTKKKSGVLPETPSVAVGQKQFFARDQKIKKKFKTHPINNDSSDQGTYNVWQKYNDFIRRLYLEKPLKRPTGKQVTLKYLSKLTIVFFGALFTTLTFYFLIDPNGLYNSGLNGLLQAASKLIVGRGNAKLEIISTSIFYVLSQIAWTQIFGILKLREYVFNRFNPSSWQGLSANSQLSFTLPYYIVIAIVAAIIHTYGYSLIFQAQATPGGLEIFTSHFSSRKGKKKVSISTLMKIFGLAIIFFVTLVNFFMIEDDSKMRESLLQKEFEEQKEKLEGNEREMKYAKQLEKQENPDLKEIFAIREKYRPLTSLLKSKTGFQELENYPQEIRYYLACPEEKKKILQAERDKIERKINSASDKKLVRKLRRKNDLETRIKELDKEEERSVVHKYLTTMVYIFLSSFLISQIFPRDQIILLRLHSLTEENRNKGLKLLKKFSPVYYTVYRRKGLKEEVIHVVNCRLS</sequence>
<evidence type="ECO:0000256" key="7">
    <source>
        <dbReference type="ARBA" id="ARBA00022833"/>
    </source>
</evidence>
<dbReference type="InterPro" id="IPR003593">
    <property type="entry name" value="AAA+_ATPase"/>
</dbReference>
<feature type="non-terminal residue" evidence="12">
    <location>
        <position position="1"/>
    </location>
</feature>
<protein>
    <submittedName>
        <fullName evidence="12">1141_t:CDS:1</fullName>
    </submittedName>
</protein>
<dbReference type="GO" id="GO:0006508">
    <property type="term" value="P:proteolysis"/>
    <property type="evidence" value="ECO:0007669"/>
    <property type="project" value="UniProtKB-KW"/>
</dbReference>
<keyword evidence="10" id="KW-0472">Membrane</keyword>
<feature type="coiled-coil region" evidence="9">
    <location>
        <begin position="905"/>
        <end position="932"/>
    </location>
</feature>
<evidence type="ECO:0000256" key="3">
    <source>
        <dbReference type="ARBA" id="ARBA00010550"/>
    </source>
</evidence>
<dbReference type="Pfam" id="PF01434">
    <property type="entry name" value="Peptidase_M41"/>
    <property type="match status" value="1"/>
</dbReference>